<feature type="chain" id="PRO_5043791664" evidence="1">
    <location>
        <begin position="20"/>
        <end position="176"/>
    </location>
</feature>
<dbReference type="Proteomes" id="UP001324634">
    <property type="component" value="Chromosome"/>
</dbReference>
<accession>A0AAX4HIY4</accession>
<evidence type="ECO:0000313" key="2">
    <source>
        <dbReference type="EMBL" id="WPU63194.1"/>
    </source>
</evidence>
<feature type="signal peptide" evidence="1">
    <location>
        <begin position="1"/>
        <end position="19"/>
    </location>
</feature>
<keyword evidence="1" id="KW-0732">Signal</keyword>
<name>A0AAX4HIY4_9BACT</name>
<dbReference type="AlphaFoldDB" id="A0AAX4HIY4"/>
<reference evidence="2 3" key="1">
    <citation type="submission" date="2023-11" db="EMBL/GenBank/DDBJ databases">
        <title>Peredibacter starrii A3.12.</title>
        <authorList>
            <person name="Mitchell R.J."/>
        </authorList>
    </citation>
    <scope>NUCLEOTIDE SEQUENCE [LARGE SCALE GENOMIC DNA]</scope>
    <source>
        <strain evidence="2 3">A3.12</strain>
    </source>
</reference>
<dbReference type="RefSeq" id="WP_321389456.1">
    <property type="nucleotide sequence ID" value="NZ_CP139487.1"/>
</dbReference>
<dbReference type="EMBL" id="CP139487">
    <property type="protein sequence ID" value="WPU63194.1"/>
    <property type="molecule type" value="Genomic_DNA"/>
</dbReference>
<protein>
    <submittedName>
        <fullName evidence="2">Uncharacterized protein</fullName>
    </submittedName>
</protein>
<proteinExistence type="predicted"/>
<organism evidence="2 3">
    <name type="scientific">Peredibacter starrii</name>
    <dbReference type="NCBI Taxonomy" id="28202"/>
    <lineage>
        <taxon>Bacteria</taxon>
        <taxon>Pseudomonadati</taxon>
        <taxon>Bdellovibrionota</taxon>
        <taxon>Bacteriovoracia</taxon>
        <taxon>Bacteriovoracales</taxon>
        <taxon>Bacteriovoracaceae</taxon>
        <taxon>Peredibacter</taxon>
    </lineage>
</organism>
<keyword evidence="3" id="KW-1185">Reference proteome</keyword>
<sequence length="176" mass="18800">MKKVILGLALTASAFSAFAQDINFGAQERWLAQNGGFTCGGAANTATQAVPAEFKNKAIIFTYMTTDYTLDNGKFVASYYEKGTECRYNLVGQADNVNMIFTKTDSTAYSINGSPVANCAEGKAYLDSLFAAPTKYFYKHGTMALQVAVADAAAVCGEGSTHVGIFFKKAAKTKID</sequence>
<dbReference type="KEGG" id="psti:SOO65_10905"/>
<gene>
    <name evidence="2" type="ORF">SOO65_10905</name>
</gene>
<evidence type="ECO:0000256" key="1">
    <source>
        <dbReference type="SAM" id="SignalP"/>
    </source>
</evidence>
<evidence type="ECO:0000313" key="3">
    <source>
        <dbReference type="Proteomes" id="UP001324634"/>
    </source>
</evidence>